<evidence type="ECO:0000259" key="9">
    <source>
        <dbReference type="Pfam" id="PF05896"/>
    </source>
</evidence>
<keyword evidence="13" id="KW-1185">Reference proteome</keyword>
<evidence type="ECO:0000256" key="4">
    <source>
        <dbReference type="ARBA" id="ARBA00023053"/>
    </source>
</evidence>
<dbReference type="Proteomes" id="UP000254601">
    <property type="component" value="Unassembled WGS sequence"/>
</dbReference>
<dbReference type="GO" id="GO:0016655">
    <property type="term" value="F:oxidoreductase activity, acting on NAD(P)H, quinone or similar compound as acceptor"/>
    <property type="evidence" value="ECO:0007669"/>
    <property type="project" value="UniProtKB-UniRule"/>
</dbReference>
<keyword evidence="1 8" id="KW-0813">Transport</keyword>
<dbReference type="Pfam" id="PF05896">
    <property type="entry name" value="NQRA_N"/>
    <property type="match status" value="1"/>
</dbReference>
<dbReference type="Pfam" id="PF24836">
    <property type="entry name" value="NQRA_2nd"/>
    <property type="match status" value="1"/>
</dbReference>
<keyword evidence="12" id="KW-0560">Oxidoreductase</keyword>
<sequence length="448" mass="49244">MISIKKGIDLPISGAVSDDTIQTINTEATIGIIGDDYIGLKPTMMISEGDKVQEGQELFEDKKNPGVVICAPVSGKIVGIERGERRRLLSVIIRPDSSIEPITFSSYQLADILTADSQAIREQLQKSGCWAMLRQRPYEKIPAIDAVPYAIFVNTMDSNPLAIDPMIALSGRENDYQAGLAVLLKLTEGKVHVCHQENAKLPESEVEKVHYHAFEGIHPVGLVGTHIHFIESAGANKFIWHIGLQDLLAIGHLFLTGQLDNQRLISVAGPGVKRSYYAKVRRGMNLTTLLTDNLQSGEQRIISGSVFAGRKIEAPTDFLGAYDRQVTVLPEGRDSIFLEFLRPGADAYSKTRAYLGRFLGKPLKFTTSMQGSPRPILPFGIYEEVMPLDILPTLLLKALVVKDTDTAVQLGALELAEEDIALLTYVDPGKHDFGAILRENLTQIEEEG</sequence>
<keyword evidence="6 8" id="KW-0830">Ubiquinone</keyword>
<evidence type="ECO:0000256" key="3">
    <source>
        <dbReference type="ARBA" id="ARBA00023027"/>
    </source>
</evidence>
<keyword evidence="7 8" id="KW-0739">Sodium transport</keyword>
<dbReference type="Pfam" id="PF11973">
    <property type="entry name" value="NQRA_SLBB"/>
    <property type="match status" value="1"/>
</dbReference>
<comment type="catalytic activity">
    <reaction evidence="8">
        <text>a ubiquinone + n Na(+)(in) + NADH + H(+) = a ubiquinol + n Na(+)(out) + NAD(+)</text>
        <dbReference type="Rhea" id="RHEA:47748"/>
        <dbReference type="Rhea" id="RHEA-COMP:9565"/>
        <dbReference type="Rhea" id="RHEA-COMP:9566"/>
        <dbReference type="ChEBI" id="CHEBI:15378"/>
        <dbReference type="ChEBI" id="CHEBI:16389"/>
        <dbReference type="ChEBI" id="CHEBI:17976"/>
        <dbReference type="ChEBI" id="CHEBI:29101"/>
        <dbReference type="ChEBI" id="CHEBI:57540"/>
        <dbReference type="ChEBI" id="CHEBI:57945"/>
        <dbReference type="EC" id="7.2.1.1"/>
    </reaction>
</comment>
<dbReference type="AlphaFoldDB" id="A0A380MT58"/>
<comment type="function">
    <text evidence="8">NQR complex catalyzes the reduction of ubiquinone-1 to ubiquinol by two successive reactions, coupled with the transport of Na(+) ions from the cytoplasm to the periplasm. NqrA to NqrE are probably involved in the second step, the conversion of ubisemiquinone to ubiquinol.</text>
</comment>
<evidence type="ECO:0000256" key="8">
    <source>
        <dbReference type="HAMAP-Rule" id="MF_00425"/>
    </source>
</evidence>
<dbReference type="PANTHER" id="PTHR37839:SF1">
    <property type="entry name" value="NA(+)-TRANSLOCATING NADH-QUINONE REDUCTASE SUBUNIT A"/>
    <property type="match status" value="1"/>
</dbReference>
<comment type="similarity">
    <text evidence="8">Belongs to the NqrA family.</text>
</comment>
<reference evidence="12 13" key="1">
    <citation type="submission" date="2018-06" db="EMBL/GenBank/DDBJ databases">
        <authorList>
            <consortium name="Pathogen Informatics"/>
            <person name="Doyle S."/>
        </authorList>
    </citation>
    <scope>NUCLEOTIDE SEQUENCE [LARGE SCALE GENOMIC DNA]</scope>
    <source>
        <strain evidence="12 13">NCTC13337</strain>
    </source>
</reference>
<gene>
    <name evidence="8 12" type="primary">nqrA</name>
    <name evidence="12" type="ORF">NCTC13337_00794</name>
</gene>
<comment type="subunit">
    <text evidence="8">Composed of six subunits; NqrA, NqrB, NqrC, NqrD, NqrE and NqrF.</text>
</comment>
<evidence type="ECO:0000256" key="1">
    <source>
        <dbReference type="ARBA" id="ARBA00022448"/>
    </source>
</evidence>
<dbReference type="PANTHER" id="PTHR37839">
    <property type="entry name" value="NA(+)-TRANSLOCATING NADH-QUINONE REDUCTASE SUBUNIT A"/>
    <property type="match status" value="1"/>
</dbReference>
<dbReference type="EC" id="7.2.1.1" evidence="8"/>
<dbReference type="RefSeq" id="WP_072575750.1">
    <property type="nucleotide sequence ID" value="NZ_LWHB01000024.1"/>
</dbReference>
<evidence type="ECO:0000259" key="11">
    <source>
        <dbReference type="Pfam" id="PF24836"/>
    </source>
</evidence>
<dbReference type="EMBL" id="UHIC01000001">
    <property type="protein sequence ID" value="SUO94527.1"/>
    <property type="molecule type" value="Genomic_DNA"/>
</dbReference>
<dbReference type="InterPro" id="IPR008703">
    <property type="entry name" value="NqrA"/>
</dbReference>
<dbReference type="NCBIfam" id="TIGR01936">
    <property type="entry name" value="nqrA"/>
    <property type="match status" value="1"/>
</dbReference>
<keyword evidence="2 8" id="KW-1278">Translocase</keyword>
<evidence type="ECO:0000256" key="5">
    <source>
        <dbReference type="ARBA" id="ARBA00023065"/>
    </source>
</evidence>
<feature type="domain" description="Na(+)-translocating NADH-quinone reductase subunit A C-terminal" evidence="10">
    <location>
        <begin position="265"/>
        <end position="313"/>
    </location>
</feature>
<evidence type="ECO:0000313" key="13">
    <source>
        <dbReference type="Proteomes" id="UP000254601"/>
    </source>
</evidence>
<dbReference type="GO" id="GO:0006814">
    <property type="term" value="P:sodium ion transport"/>
    <property type="evidence" value="ECO:0007669"/>
    <property type="project" value="UniProtKB-UniRule"/>
</dbReference>
<dbReference type="HAMAP" id="MF_00425">
    <property type="entry name" value="NqrA"/>
    <property type="match status" value="1"/>
</dbReference>
<evidence type="ECO:0000256" key="2">
    <source>
        <dbReference type="ARBA" id="ARBA00022967"/>
    </source>
</evidence>
<keyword evidence="5 8" id="KW-0406">Ion transport</keyword>
<evidence type="ECO:0000256" key="7">
    <source>
        <dbReference type="ARBA" id="ARBA00023201"/>
    </source>
</evidence>
<dbReference type="InterPro" id="IPR022615">
    <property type="entry name" value="NqrA_C_domain"/>
</dbReference>
<keyword evidence="3 8" id="KW-0520">NAD</keyword>
<dbReference type="OrthoDB" id="9774536at2"/>
<accession>A0A380MT58</accession>
<dbReference type="InterPro" id="IPR056147">
    <property type="entry name" value="NQRA_N"/>
</dbReference>
<feature type="domain" description="NqrA second alpha/beta" evidence="11">
    <location>
        <begin position="116"/>
        <end position="259"/>
    </location>
</feature>
<keyword evidence="4 8" id="KW-0915">Sodium</keyword>
<evidence type="ECO:0000256" key="6">
    <source>
        <dbReference type="ARBA" id="ARBA00023075"/>
    </source>
</evidence>
<dbReference type="InterPro" id="IPR056148">
    <property type="entry name" value="NQRA_2nd"/>
</dbReference>
<proteinExistence type="inferred from homology"/>
<protein>
    <recommendedName>
        <fullName evidence="8">Na(+)-translocating NADH-quinone reductase subunit A</fullName>
        <shortName evidence="8">Na(+)-NQR subunit A</shortName>
        <shortName evidence="8">Na(+)-translocating NQR subunit A</shortName>
        <ecNumber evidence="8">7.2.1.1</ecNumber>
    </recommendedName>
    <alternativeName>
        <fullName evidence="8">NQR complex subunit A</fullName>
    </alternativeName>
    <alternativeName>
        <fullName evidence="8">NQR-1 subunit A</fullName>
    </alternativeName>
</protein>
<feature type="domain" description="NqrA N-terminal barrel-sandwich hybrid" evidence="9">
    <location>
        <begin position="2"/>
        <end position="95"/>
    </location>
</feature>
<evidence type="ECO:0000259" key="10">
    <source>
        <dbReference type="Pfam" id="PF11973"/>
    </source>
</evidence>
<evidence type="ECO:0000313" key="12">
    <source>
        <dbReference type="EMBL" id="SUO94527.1"/>
    </source>
</evidence>
<organism evidence="12 13">
    <name type="scientific">Suttonella ornithocola</name>
    <dbReference type="NCBI Taxonomy" id="279832"/>
    <lineage>
        <taxon>Bacteria</taxon>
        <taxon>Pseudomonadati</taxon>
        <taxon>Pseudomonadota</taxon>
        <taxon>Gammaproteobacteria</taxon>
        <taxon>Cardiobacteriales</taxon>
        <taxon>Cardiobacteriaceae</taxon>
        <taxon>Suttonella</taxon>
    </lineage>
</organism>
<dbReference type="NCBIfam" id="NF003759">
    <property type="entry name" value="PRK05352.1-2"/>
    <property type="match status" value="1"/>
</dbReference>
<name>A0A380MT58_9GAMM</name>